<gene>
    <name evidence="2" type="ORF">HZS54_20250</name>
</gene>
<keyword evidence="3" id="KW-1185">Reference proteome</keyword>
<evidence type="ECO:0000313" key="3">
    <source>
        <dbReference type="Proteomes" id="UP000509346"/>
    </source>
</evidence>
<dbReference type="InterPro" id="IPR025420">
    <property type="entry name" value="DUF4143"/>
</dbReference>
<sequence length="565" mass="64709">MLGTGAAEEFIDDAEHHNQWWSDGTSPELSQATALTPRSDFHRVLKTTNDHYTDDVENLVYAIHGQTGIGKTTLLHQFIAALLNTTDFPKQEQKHGLTSSIDPRQILYIPLEDSLYQLELTGDDIKRLNQVIDYFQTHVAPRQEKRFILLDDIQALDLDEDRKAELLDLVDENTYVFLTGNVRAQVNLSTVETADTIDEFEGPWPILPMKFIDTVQTGEGLGVDFNEEFRTQLEQFQSPDLDGPSPIKTIRTGLSGTNSETSLDTAVETLSELCFDIFDADDRDNLHDAARAYLRTGGTLYQRNDPSIKNDPSIRNDLSKSHFLLFLYKELAKYRSIQQPENLHRLSSIAATNAGEELQYTDLSEQIGVDRRTVDSYLDVLDEGIAVTESHDYSLRRYRRTRLYLRNPRHLVLLSQRQEHHGFEDYEQQDTLNYEFEYKLARTVAFDHAKRLAYNVGTTDVEYTETESGLVDYILHCNGHVLPFILSYHPHTGNAETIAEEFTPESGQHTKSDSEELQELDYQAPYRFIITDSLPKSVVESESLVIQRNDTMICHLPFWLFLLIC</sequence>
<evidence type="ECO:0000259" key="1">
    <source>
        <dbReference type="SMART" id="SM00382"/>
    </source>
</evidence>
<dbReference type="InterPro" id="IPR041682">
    <property type="entry name" value="AAA_14"/>
</dbReference>
<feature type="domain" description="AAA+ ATPase" evidence="1">
    <location>
        <begin position="57"/>
        <end position="210"/>
    </location>
</feature>
<accession>A0A7D5PDR0</accession>
<dbReference type="EMBL" id="CP058909">
    <property type="protein sequence ID" value="QLH83818.1"/>
    <property type="molecule type" value="Genomic_DNA"/>
</dbReference>
<dbReference type="RefSeq" id="WP_179918859.1">
    <property type="nucleotide sequence ID" value="NZ_CP058909.1"/>
</dbReference>
<dbReference type="InterPro" id="IPR003593">
    <property type="entry name" value="AAA+_ATPase"/>
</dbReference>
<dbReference type="Pfam" id="PF13173">
    <property type="entry name" value="AAA_14"/>
    <property type="match status" value="1"/>
</dbReference>
<dbReference type="PANTHER" id="PTHR33295">
    <property type="entry name" value="ATPASE"/>
    <property type="match status" value="1"/>
</dbReference>
<dbReference type="InterPro" id="IPR027417">
    <property type="entry name" value="P-loop_NTPase"/>
</dbReference>
<organism evidence="2 3">
    <name type="scientific">Halosimplex pelagicum</name>
    <dbReference type="NCBI Taxonomy" id="869886"/>
    <lineage>
        <taxon>Archaea</taxon>
        <taxon>Methanobacteriati</taxon>
        <taxon>Methanobacteriota</taxon>
        <taxon>Stenosarchaea group</taxon>
        <taxon>Halobacteria</taxon>
        <taxon>Halobacteriales</taxon>
        <taxon>Haloarculaceae</taxon>
        <taxon>Halosimplex</taxon>
    </lineage>
</organism>
<dbReference type="KEGG" id="hpel:HZS54_20250"/>
<dbReference type="GeneID" id="56084973"/>
<name>A0A7D5PDR0_9EURY</name>
<dbReference type="SUPFAM" id="SSF52540">
    <property type="entry name" value="P-loop containing nucleoside triphosphate hydrolases"/>
    <property type="match status" value="1"/>
</dbReference>
<proteinExistence type="predicted"/>
<protein>
    <submittedName>
        <fullName evidence="2">AAA family ATPase</fullName>
    </submittedName>
</protein>
<dbReference type="Proteomes" id="UP000509346">
    <property type="component" value="Chromosome"/>
</dbReference>
<dbReference type="AlphaFoldDB" id="A0A7D5PDR0"/>
<dbReference type="SMART" id="SM00382">
    <property type="entry name" value="AAA"/>
    <property type="match status" value="1"/>
</dbReference>
<dbReference type="Gene3D" id="3.40.50.300">
    <property type="entry name" value="P-loop containing nucleotide triphosphate hydrolases"/>
    <property type="match status" value="1"/>
</dbReference>
<dbReference type="OrthoDB" id="371918at2157"/>
<reference evidence="2 3" key="1">
    <citation type="submission" date="2020-07" db="EMBL/GenBank/DDBJ databases">
        <title>Halosimplex litoreum sp. nov. and Halosimplex rubrum sp. nov., isolated from different salt environments.</title>
        <authorList>
            <person name="Cui H."/>
        </authorList>
    </citation>
    <scope>NUCLEOTIDE SEQUENCE [LARGE SCALE GENOMIC DNA]</scope>
    <source>
        <strain evidence="2 3">R2</strain>
    </source>
</reference>
<dbReference type="PANTHER" id="PTHR33295:SF18">
    <property type="entry name" value="AAA+ ATPASE DOMAIN-CONTAINING PROTEIN"/>
    <property type="match status" value="1"/>
</dbReference>
<evidence type="ECO:0000313" key="2">
    <source>
        <dbReference type="EMBL" id="QLH83818.1"/>
    </source>
</evidence>
<dbReference type="Pfam" id="PF13635">
    <property type="entry name" value="DUF4143"/>
    <property type="match status" value="1"/>
</dbReference>